<protein>
    <recommendedName>
        <fullName evidence="6">Holliday junction branch migration complex subunit RuvA</fullName>
    </recommendedName>
</protein>
<comment type="function">
    <text evidence="6">The RuvA-RuvB-RuvC complex processes Holliday junction (HJ) DNA during genetic recombination and DNA repair, while the RuvA-RuvB complex plays an important role in the rescue of blocked DNA replication forks via replication fork reversal (RFR). RuvA specifically binds to HJ cruciform DNA, conferring on it an open structure. The RuvB hexamer acts as an ATP-dependent pump, pulling dsDNA into and through the RuvAB complex. HJ branch migration allows RuvC to scan DNA until it finds its consensus sequence, where it cleaves and resolves the cruciform DNA.</text>
</comment>
<keyword evidence="8" id="KW-0067">ATP-binding</keyword>
<dbReference type="AlphaFoldDB" id="A0A1M6QV72"/>
<dbReference type="GO" id="GO:0005524">
    <property type="term" value="F:ATP binding"/>
    <property type="evidence" value="ECO:0007669"/>
    <property type="project" value="InterPro"/>
</dbReference>
<evidence type="ECO:0000313" key="9">
    <source>
        <dbReference type="Proteomes" id="UP000184465"/>
    </source>
</evidence>
<dbReference type="Gene3D" id="2.40.50.140">
    <property type="entry name" value="Nucleic acid-binding proteins"/>
    <property type="match status" value="1"/>
</dbReference>
<comment type="caution">
    <text evidence="6">Lacks conserved residue(s) required for the propagation of feature annotation.</text>
</comment>
<dbReference type="InterPro" id="IPR000085">
    <property type="entry name" value="RuvA"/>
</dbReference>
<feature type="region of interest" description="Domain I" evidence="6">
    <location>
        <begin position="1"/>
        <end position="64"/>
    </location>
</feature>
<dbReference type="InterPro" id="IPR010994">
    <property type="entry name" value="RuvA_2-like"/>
</dbReference>
<dbReference type="HAMAP" id="MF_00031">
    <property type="entry name" value="DNA_HJ_migration_RuvA"/>
    <property type="match status" value="1"/>
</dbReference>
<evidence type="ECO:0000256" key="1">
    <source>
        <dbReference type="ARBA" id="ARBA00022490"/>
    </source>
</evidence>
<evidence type="ECO:0000313" key="8">
    <source>
        <dbReference type="EMBL" id="SHK24013.1"/>
    </source>
</evidence>
<evidence type="ECO:0000256" key="2">
    <source>
        <dbReference type="ARBA" id="ARBA00022763"/>
    </source>
</evidence>
<dbReference type="GO" id="GO:0006310">
    <property type="term" value="P:DNA recombination"/>
    <property type="evidence" value="ECO:0007669"/>
    <property type="project" value="UniProtKB-UniRule"/>
</dbReference>
<name>A0A1M6QV72_PARC5</name>
<dbReference type="Gene3D" id="1.10.150.20">
    <property type="entry name" value="5' to 3' exonuclease, C-terminal subdomain"/>
    <property type="match status" value="1"/>
</dbReference>
<dbReference type="SUPFAM" id="SSF47781">
    <property type="entry name" value="RuvA domain 2-like"/>
    <property type="match status" value="1"/>
</dbReference>
<proteinExistence type="inferred from homology"/>
<keyword evidence="1 6" id="KW-0963">Cytoplasm</keyword>
<comment type="subcellular location">
    <subcellularLocation>
        <location evidence="6">Cytoplasm</location>
    </subcellularLocation>
</comment>
<keyword evidence="8" id="KW-0378">Hydrolase</keyword>
<dbReference type="GO" id="GO:0006281">
    <property type="term" value="P:DNA repair"/>
    <property type="evidence" value="ECO:0007669"/>
    <property type="project" value="UniProtKB-UniRule"/>
</dbReference>
<dbReference type="GO" id="GO:0000400">
    <property type="term" value="F:four-way junction DNA binding"/>
    <property type="evidence" value="ECO:0007669"/>
    <property type="project" value="UniProtKB-UniRule"/>
</dbReference>
<dbReference type="InterPro" id="IPR012340">
    <property type="entry name" value="NA-bd_OB-fold"/>
</dbReference>
<sequence length="199" mass="22213">MIDYIKGKINYVGEDYVVVENNYIGYKIYTSAYTISDLNGKREDAIVYTQMIVREDDIRLCGFSSRAELKVFDLLRTVKGVGTKVALGILSSIPYIQLINVLMVGDVTSLTRAPGIGKKTAQRIILELKDKVNKADEFGNLEDVDFDNKINIGSDNDEVIEALVSLGYSRIEAKKVLGKIDNSLPIEEMIKKALKLLVK</sequence>
<accession>A0A1M6QV72</accession>
<keyword evidence="4 6" id="KW-0233">DNA recombination</keyword>
<dbReference type="EMBL" id="FRAG01000039">
    <property type="protein sequence ID" value="SHK24013.1"/>
    <property type="molecule type" value="Genomic_DNA"/>
</dbReference>
<dbReference type="SUPFAM" id="SSF46929">
    <property type="entry name" value="DNA helicase RuvA subunit, C-terminal domain"/>
    <property type="match status" value="1"/>
</dbReference>
<keyword evidence="5 6" id="KW-0234">DNA repair</keyword>
<keyword evidence="9" id="KW-1185">Reference proteome</keyword>
<evidence type="ECO:0000259" key="7">
    <source>
        <dbReference type="SMART" id="SM00278"/>
    </source>
</evidence>
<dbReference type="OrthoDB" id="5293449at2"/>
<dbReference type="InterPro" id="IPR013849">
    <property type="entry name" value="DNA_helicase_Holl-junc_RuvA_I"/>
</dbReference>
<dbReference type="Gene3D" id="1.10.8.10">
    <property type="entry name" value="DNA helicase RuvA subunit, C-terminal domain"/>
    <property type="match status" value="1"/>
</dbReference>
<dbReference type="Pfam" id="PF14520">
    <property type="entry name" value="HHH_5"/>
    <property type="match status" value="1"/>
</dbReference>
<dbReference type="GO" id="GO:0005737">
    <property type="term" value="C:cytoplasm"/>
    <property type="evidence" value="ECO:0007669"/>
    <property type="project" value="UniProtKB-SubCell"/>
</dbReference>
<organism evidence="8 9">
    <name type="scientific">Paramaledivibacter caminithermalis (strain DSM 15212 / CIP 107654 / DViRD3)</name>
    <name type="common">Clostridium caminithermale</name>
    <dbReference type="NCBI Taxonomy" id="1121301"/>
    <lineage>
        <taxon>Bacteria</taxon>
        <taxon>Bacillati</taxon>
        <taxon>Bacillota</taxon>
        <taxon>Clostridia</taxon>
        <taxon>Peptostreptococcales</taxon>
        <taxon>Caminicellaceae</taxon>
        <taxon>Paramaledivibacter</taxon>
    </lineage>
</organism>
<feature type="domain" description="Helix-hairpin-helix DNA-binding motif class 1" evidence="7">
    <location>
        <begin position="73"/>
        <end position="92"/>
    </location>
</feature>
<dbReference type="GO" id="GO:0009378">
    <property type="term" value="F:four-way junction helicase activity"/>
    <property type="evidence" value="ECO:0007669"/>
    <property type="project" value="InterPro"/>
</dbReference>
<evidence type="ECO:0000256" key="4">
    <source>
        <dbReference type="ARBA" id="ARBA00023172"/>
    </source>
</evidence>
<dbReference type="Pfam" id="PF01330">
    <property type="entry name" value="RuvA_N"/>
    <property type="match status" value="1"/>
</dbReference>
<keyword evidence="3 6" id="KW-0238">DNA-binding</keyword>
<evidence type="ECO:0000256" key="3">
    <source>
        <dbReference type="ARBA" id="ARBA00023125"/>
    </source>
</evidence>
<keyword evidence="2 6" id="KW-0227">DNA damage</keyword>
<dbReference type="CDD" id="cd14332">
    <property type="entry name" value="UBA_RuvA_C"/>
    <property type="match status" value="1"/>
</dbReference>
<keyword evidence="8" id="KW-0547">Nucleotide-binding</keyword>
<dbReference type="STRING" id="1121301.SAMN02745912_02733"/>
<dbReference type="InterPro" id="IPR003583">
    <property type="entry name" value="Hlx-hairpin-Hlx_DNA-bd_motif"/>
</dbReference>
<dbReference type="InterPro" id="IPR011114">
    <property type="entry name" value="RuvA_C"/>
</dbReference>
<dbReference type="SMART" id="SM00278">
    <property type="entry name" value="HhH1"/>
    <property type="match status" value="2"/>
</dbReference>
<feature type="region of interest" description="Domain III" evidence="6">
    <location>
        <begin position="155"/>
        <end position="199"/>
    </location>
</feature>
<dbReference type="GO" id="GO:0009379">
    <property type="term" value="C:Holliday junction helicase complex"/>
    <property type="evidence" value="ECO:0007669"/>
    <property type="project" value="InterPro"/>
</dbReference>
<comment type="domain">
    <text evidence="6">Has three domains with a flexible linker between the domains II and III and assumes an 'L' shape. Domain III is highly mobile and contacts RuvB.</text>
</comment>
<keyword evidence="8" id="KW-0347">Helicase</keyword>
<dbReference type="GO" id="GO:0048476">
    <property type="term" value="C:Holliday junction resolvase complex"/>
    <property type="evidence" value="ECO:0007669"/>
    <property type="project" value="UniProtKB-UniRule"/>
</dbReference>
<feature type="domain" description="Helix-hairpin-helix DNA-binding motif class 1" evidence="7">
    <location>
        <begin position="108"/>
        <end position="127"/>
    </location>
</feature>
<evidence type="ECO:0000256" key="5">
    <source>
        <dbReference type="ARBA" id="ARBA00023204"/>
    </source>
</evidence>
<reference evidence="8 9" key="1">
    <citation type="submission" date="2016-11" db="EMBL/GenBank/DDBJ databases">
        <authorList>
            <person name="Jaros S."/>
            <person name="Januszkiewicz K."/>
            <person name="Wedrychowicz H."/>
        </authorList>
    </citation>
    <scope>NUCLEOTIDE SEQUENCE [LARGE SCALE GENOMIC DNA]</scope>
    <source>
        <strain evidence="8 9">DSM 15212</strain>
    </source>
</reference>
<gene>
    <name evidence="6" type="primary">ruvA</name>
    <name evidence="8" type="ORF">SAMN02745912_02733</name>
</gene>
<comment type="subunit">
    <text evidence="6">Homotetramer. Forms an RuvA(8)-RuvB(12)-Holliday junction (HJ) complex. HJ DNA is sandwiched between 2 RuvA tetramers; dsDNA enters through RuvA and exits via RuvB. An RuvB hexamer assembles on each DNA strand where it exits the tetramer. Each RuvB hexamer is contacted by two RuvA subunits (via domain III) on 2 adjacent RuvB subunits; this complex drives branch migration. In the full resolvosome a probable DNA-RuvA(4)-RuvB(12)-RuvC(2) complex forms which resolves the HJ.</text>
</comment>
<evidence type="ECO:0000256" key="6">
    <source>
        <dbReference type="HAMAP-Rule" id="MF_00031"/>
    </source>
</evidence>
<dbReference type="InterPro" id="IPR036267">
    <property type="entry name" value="RuvA_C_sf"/>
</dbReference>
<dbReference type="Pfam" id="PF07499">
    <property type="entry name" value="RuvA_C"/>
    <property type="match status" value="1"/>
</dbReference>
<dbReference type="Proteomes" id="UP000184465">
    <property type="component" value="Unassembled WGS sequence"/>
</dbReference>
<dbReference type="NCBIfam" id="TIGR00084">
    <property type="entry name" value="ruvA"/>
    <property type="match status" value="1"/>
</dbReference>
<comment type="similarity">
    <text evidence="6">Belongs to the RuvA family.</text>
</comment>
<dbReference type="SUPFAM" id="SSF50249">
    <property type="entry name" value="Nucleic acid-binding proteins"/>
    <property type="match status" value="1"/>
</dbReference>
<dbReference type="RefSeq" id="WP_073151133.1">
    <property type="nucleotide sequence ID" value="NZ_FRAG01000039.1"/>
</dbReference>